<reference evidence="1 2" key="1">
    <citation type="submission" date="2018-03" db="EMBL/GenBank/DDBJ databases">
        <title>Draft genome sequence of Rohu Carp (Labeo rohita).</title>
        <authorList>
            <person name="Das P."/>
            <person name="Kushwaha B."/>
            <person name="Joshi C.G."/>
            <person name="Kumar D."/>
            <person name="Nagpure N.S."/>
            <person name="Sahoo L."/>
            <person name="Das S.P."/>
            <person name="Bit A."/>
            <person name="Patnaik S."/>
            <person name="Meher P.K."/>
            <person name="Jayasankar P."/>
            <person name="Koringa P.G."/>
            <person name="Patel N.V."/>
            <person name="Hinsu A.T."/>
            <person name="Kumar R."/>
            <person name="Pandey M."/>
            <person name="Agarwal S."/>
            <person name="Srivastava S."/>
            <person name="Singh M."/>
            <person name="Iquebal M.A."/>
            <person name="Jaiswal S."/>
            <person name="Angadi U.B."/>
            <person name="Kumar N."/>
            <person name="Raza M."/>
            <person name="Shah T.M."/>
            <person name="Rai A."/>
            <person name="Jena J.K."/>
        </authorList>
    </citation>
    <scope>NUCLEOTIDE SEQUENCE [LARGE SCALE GENOMIC DNA]</scope>
    <source>
        <strain evidence="1">DASCIFA01</strain>
        <tissue evidence="1">Testis</tissue>
    </source>
</reference>
<name>A0A498MQ55_LABRO</name>
<organism evidence="1 2">
    <name type="scientific">Labeo rohita</name>
    <name type="common">Indian major carp</name>
    <name type="synonym">Cyprinus rohita</name>
    <dbReference type="NCBI Taxonomy" id="84645"/>
    <lineage>
        <taxon>Eukaryota</taxon>
        <taxon>Metazoa</taxon>
        <taxon>Chordata</taxon>
        <taxon>Craniata</taxon>
        <taxon>Vertebrata</taxon>
        <taxon>Euteleostomi</taxon>
        <taxon>Actinopterygii</taxon>
        <taxon>Neopterygii</taxon>
        <taxon>Teleostei</taxon>
        <taxon>Ostariophysi</taxon>
        <taxon>Cypriniformes</taxon>
        <taxon>Cyprinidae</taxon>
        <taxon>Labeoninae</taxon>
        <taxon>Labeonini</taxon>
        <taxon>Labeo</taxon>
    </lineage>
</organism>
<dbReference type="AlphaFoldDB" id="A0A498MQ55"/>
<dbReference type="InterPro" id="IPR004244">
    <property type="entry name" value="Transposase_22"/>
</dbReference>
<sequence>MLAPQISTNDIADMQAADSSIQTIRHHLSDPSNHPITPAQLTNAPSLKRLHNLKPMLRVMDDILWYVPDDNAAPRLVVPQGQRGVCFDECTRRSMCGTSWHKSHIQLTSTEVIVGENFEWLVAAESTINSLKSQNSLLMERLDDLENRSRCSNLRILNVPEGNESGKDPTVFVSEMLAEVMPEVFTSPPPLERAHRSLGPKPAAGNPTRVRDVLRWARQHEVKFKGVTLWVYPDLSNALAKKCAAFNPVKQALYKEGIRFRLLYPFYEKQVLAQKEKLPLQ</sequence>
<protein>
    <submittedName>
        <fullName evidence="1">LINE-1 type transposase domain-containing 1</fullName>
    </submittedName>
</protein>
<dbReference type="Gene3D" id="3.30.70.1820">
    <property type="entry name" value="L1 transposable element, RRM domain"/>
    <property type="match status" value="1"/>
</dbReference>
<proteinExistence type="predicted"/>
<dbReference type="PANTHER" id="PTHR11505">
    <property type="entry name" value="L1 TRANSPOSABLE ELEMENT-RELATED"/>
    <property type="match status" value="1"/>
</dbReference>
<dbReference type="EMBL" id="QBIY01012588">
    <property type="protein sequence ID" value="RXN22490.1"/>
    <property type="molecule type" value="Genomic_DNA"/>
</dbReference>
<evidence type="ECO:0000313" key="2">
    <source>
        <dbReference type="Proteomes" id="UP000290572"/>
    </source>
</evidence>
<gene>
    <name evidence="1" type="ORF">ROHU_006697</name>
</gene>
<dbReference type="Proteomes" id="UP000290572">
    <property type="component" value="Unassembled WGS sequence"/>
</dbReference>
<accession>A0A498MQ55</accession>
<comment type="caution">
    <text evidence="1">The sequence shown here is derived from an EMBL/GenBank/DDBJ whole genome shotgun (WGS) entry which is preliminary data.</text>
</comment>
<evidence type="ECO:0000313" key="1">
    <source>
        <dbReference type="EMBL" id="RXN22490.1"/>
    </source>
</evidence>
<keyword evidence="2" id="KW-1185">Reference proteome</keyword>